<dbReference type="Proteomes" id="UP000243579">
    <property type="component" value="Unassembled WGS sequence"/>
</dbReference>
<keyword evidence="2" id="KW-1185">Reference proteome</keyword>
<name>A0A1V9YTF9_ACHHY</name>
<dbReference type="OrthoDB" id="10444693at2759"/>
<gene>
    <name evidence="1" type="ORF">ACHHYP_06499</name>
</gene>
<proteinExistence type="predicted"/>
<evidence type="ECO:0000313" key="2">
    <source>
        <dbReference type="Proteomes" id="UP000243579"/>
    </source>
</evidence>
<accession>A0A1V9YTF9</accession>
<reference evidence="1 2" key="1">
    <citation type="journal article" date="2014" name="Genome Biol. Evol.">
        <title>The secreted proteins of Achlya hypogyna and Thraustotheca clavata identify the ancestral oomycete secretome and reveal gene acquisitions by horizontal gene transfer.</title>
        <authorList>
            <person name="Misner I."/>
            <person name="Blouin N."/>
            <person name="Leonard G."/>
            <person name="Richards T.A."/>
            <person name="Lane C.E."/>
        </authorList>
    </citation>
    <scope>NUCLEOTIDE SEQUENCE [LARGE SCALE GENOMIC DNA]</scope>
    <source>
        <strain evidence="1 2">ATCC 48635</strain>
    </source>
</reference>
<sequence>MMSPMWRGQWSALPIALPRVHADAMEVTLTVSEGSLSTDTEASASTIVLRGSSSELARAVRGVAFHAPAAATGVAVIDLRCAVLEASKPSVTAIAPVVAEEAVVEHSVPFLAVCPAKPASPASPAKTPSPATSKLWVHTGGAGVDAAPLVGPVTVHSVATPMYDTTKTYTRSLASPAHSGGKIGNGLWVPSKSPKAASPSPTAAATVVNTVEVAPVAGSVISLHYPARSEVASMHDGTWTGLPVTLRHADATVVELSLVTATGSLQLSTKDAEVTFVDGANGVDSARLVLRGSVAALKAAAATIVFRAPSAASGVASIGVDVVVVKAAAKPVSATASTYTLHYPSSCKWRDLPLARPRGAAAVLEVTLVVSDGGLSVDGASPRKELQLRNAPAAIAKQLRDVVFVAPSGGSGVTTIEMDYAIVEPLPVTSESVDTVAAVQEAVVERS</sequence>
<dbReference type="AlphaFoldDB" id="A0A1V9YTF9"/>
<evidence type="ECO:0000313" key="1">
    <source>
        <dbReference type="EMBL" id="OQR89052.1"/>
    </source>
</evidence>
<feature type="non-terminal residue" evidence="1">
    <location>
        <position position="447"/>
    </location>
</feature>
<organism evidence="1 2">
    <name type="scientific">Achlya hypogyna</name>
    <name type="common">Oomycete</name>
    <name type="synonym">Protoachlya hypogyna</name>
    <dbReference type="NCBI Taxonomy" id="1202772"/>
    <lineage>
        <taxon>Eukaryota</taxon>
        <taxon>Sar</taxon>
        <taxon>Stramenopiles</taxon>
        <taxon>Oomycota</taxon>
        <taxon>Saprolegniomycetes</taxon>
        <taxon>Saprolegniales</taxon>
        <taxon>Achlyaceae</taxon>
        <taxon>Achlya</taxon>
    </lineage>
</organism>
<comment type="caution">
    <text evidence="1">The sequence shown here is derived from an EMBL/GenBank/DDBJ whole genome shotgun (WGS) entry which is preliminary data.</text>
</comment>
<protein>
    <submittedName>
        <fullName evidence="1">Uncharacterized protein</fullName>
    </submittedName>
</protein>
<dbReference type="EMBL" id="JNBR01000962">
    <property type="protein sequence ID" value="OQR89052.1"/>
    <property type="molecule type" value="Genomic_DNA"/>
</dbReference>